<organism evidence="5 6">
    <name type="scientific">Tsukamurella soli</name>
    <dbReference type="NCBI Taxonomy" id="644556"/>
    <lineage>
        <taxon>Bacteria</taxon>
        <taxon>Bacillati</taxon>
        <taxon>Actinomycetota</taxon>
        <taxon>Actinomycetes</taxon>
        <taxon>Mycobacteriales</taxon>
        <taxon>Tsukamurellaceae</taxon>
        <taxon>Tsukamurella</taxon>
    </lineage>
</organism>
<proteinExistence type="inferred from homology"/>
<dbReference type="CDD" id="cd05936">
    <property type="entry name" value="FC-FACS_FadD_like"/>
    <property type="match status" value="1"/>
</dbReference>
<sequence>MIEPEQIPTSANLAENLVAAAAAVPDRVALKCGDLVYTYAEFDRAAAGVASLLADTGIRPGDRVGIMLPNVPAFAVAFYGVLRAGAVAVPMNPLLKEREVAYYLGNTGAARLLATPAFAGAAQAGAAAVGAACALIDDALLADLLDGVAPQAGPVARAADDTAVILHTSGTTGKPKGAELTHSGLGSNAEIAARTLLEADGDDVIMGCLPLFHVFGLTAGLDVAVLSRSTITLLPRFDAVKALEIVRRDGVTVFEGVPTMYSALLAAAAEAGGAAAHPTLRLCVSGGAALPVQVLHDFEAAFGAAILEGYGLSETSPIAAFNHPHRIRKPGTIGTPIEGVEMRVVDGAGQPVLPGERGEIQVRGPNVMKGYWNLPEATAAAISPEGWFSTGDIGIVDADGYFSIVDRKKEMIIRGGLNIYPREIEEVLYEHPDVAMAAVVGVPHDTLGEEVAAAVELRPGAQATADELRAYVKDRVAAYKYPRIVWVTEDLPKGPTGKILKRDIVIPEGASK</sequence>
<evidence type="ECO:0000259" key="4">
    <source>
        <dbReference type="Pfam" id="PF13193"/>
    </source>
</evidence>
<dbReference type="InterPro" id="IPR045851">
    <property type="entry name" value="AMP-bd_C_sf"/>
</dbReference>
<protein>
    <submittedName>
        <fullName evidence="5">Long-chain fatty acid--CoA ligase</fullName>
    </submittedName>
</protein>
<evidence type="ECO:0000256" key="2">
    <source>
        <dbReference type="ARBA" id="ARBA00022598"/>
    </source>
</evidence>
<feature type="domain" description="AMP-dependent synthetase/ligase" evidence="3">
    <location>
        <begin position="20"/>
        <end position="372"/>
    </location>
</feature>
<evidence type="ECO:0000256" key="1">
    <source>
        <dbReference type="ARBA" id="ARBA00006432"/>
    </source>
</evidence>
<dbReference type="Gene3D" id="3.40.50.12780">
    <property type="entry name" value="N-terminal domain of ligase-like"/>
    <property type="match status" value="1"/>
</dbReference>
<dbReference type="InterPro" id="IPR025110">
    <property type="entry name" value="AMP-bd_C"/>
</dbReference>
<evidence type="ECO:0000313" key="5">
    <source>
        <dbReference type="EMBL" id="GAA4386639.1"/>
    </source>
</evidence>
<feature type="domain" description="AMP-binding enzyme C-terminal" evidence="4">
    <location>
        <begin position="423"/>
        <end position="498"/>
    </location>
</feature>
<dbReference type="SUPFAM" id="SSF56801">
    <property type="entry name" value="Acetyl-CoA synthetase-like"/>
    <property type="match status" value="1"/>
</dbReference>
<dbReference type="Gene3D" id="3.30.300.30">
    <property type="match status" value="1"/>
</dbReference>
<comment type="similarity">
    <text evidence="1">Belongs to the ATP-dependent AMP-binding enzyme family.</text>
</comment>
<dbReference type="InterPro" id="IPR020845">
    <property type="entry name" value="AMP-binding_CS"/>
</dbReference>
<evidence type="ECO:0000259" key="3">
    <source>
        <dbReference type="Pfam" id="PF00501"/>
    </source>
</evidence>
<keyword evidence="6" id="KW-1185">Reference proteome</keyword>
<name>A0ABP8J817_9ACTN</name>
<dbReference type="PROSITE" id="PS00455">
    <property type="entry name" value="AMP_BINDING"/>
    <property type="match status" value="1"/>
</dbReference>
<reference evidence="6" key="1">
    <citation type="journal article" date="2019" name="Int. J. Syst. Evol. Microbiol.">
        <title>The Global Catalogue of Microorganisms (GCM) 10K type strain sequencing project: providing services to taxonomists for standard genome sequencing and annotation.</title>
        <authorList>
            <consortium name="The Broad Institute Genomics Platform"/>
            <consortium name="The Broad Institute Genome Sequencing Center for Infectious Disease"/>
            <person name="Wu L."/>
            <person name="Ma J."/>
        </authorList>
    </citation>
    <scope>NUCLEOTIDE SEQUENCE [LARGE SCALE GENOMIC DNA]</scope>
    <source>
        <strain evidence="6">JCM 17688</strain>
    </source>
</reference>
<comment type="caution">
    <text evidence="5">The sequence shown here is derived from an EMBL/GenBank/DDBJ whole genome shotgun (WGS) entry which is preliminary data.</text>
</comment>
<dbReference type="InterPro" id="IPR042099">
    <property type="entry name" value="ANL_N_sf"/>
</dbReference>
<dbReference type="Pfam" id="PF13193">
    <property type="entry name" value="AMP-binding_C"/>
    <property type="match status" value="1"/>
</dbReference>
<dbReference type="EMBL" id="BAABFR010000010">
    <property type="protein sequence ID" value="GAA4386639.1"/>
    <property type="molecule type" value="Genomic_DNA"/>
</dbReference>
<gene>
    <name evidence="5" type="ORF">GCM10023147_10140</name>
</gene>
<dbReference type="GO" id="GO:0016874">
    <property type="term" value="F:ligase activity"/>
    <property type="evidence" value="ECO:0007669"/>
    <property type="project" value="UniProtKB-KW"/>
</dbReference>
<evidence type="ECO:0000313" key="6">
    <source>
        <dbReference type="Proteomes" id="UP001500635"/>
    </source>
</evidence>
<dbReference type="PANTHER" id="PTHR43201:SF5">
    <property type="entry name" value="MEDIUM-CHAIN ACYL-COA LIGASE ACSF2, MITOCHONDRIAL"/>
    <property type="match status" value="1"/>
</dbReference>
<accession>A0ABP8J817</accession>
<dbReference type="Proteomes" id="UP001500635">
    <property type="component" value="Unassembled WGS sequence"/>
</dbReference>
<dbReference type="RefSeq" id="WP_344991789.1">
    <property type="nucleotide sequence ID" value="NZ_BAABFR010000010.1"/>
</dbReference>
<keyword evidence="2 5" id="KW-0436">Ligase</keyword>
<dbReference type="InterPro" id="IPR000873">
    <property type="entry name" value="AMP-dep_synth/lig_dom"/>
</dbReference>
<dbReference type="Pfam" id="PF00501">
    <property type="entry name" value="AMP-binding"/>
    <property type="match status" value="1"/>
</dbReference>
<dbReference type="PANTHER" id="PTHR43201">
    <property type="entry name" value="ACYL-COA SYNTHETASE"/>
    <property type="match status" value="1"/>
</dbReference>